<sequence>MTTDTLATVTPIPTAAMLAHRTLIVCDMTAGIECDVCDRPGPVAHAVGGDTLAEARELAAIDGWLSNAATDRDICPPCIARGHTTEGDTR</sequence>
<dbReference type="Proteomes" id="UP000016462">
    <property type="component" value="Unassembled WGS sequence"/>
</dbReference>
<protein>
    <submittedName>
        <fullName evidence="1">Uncharacterized protein</fullName>
    </submittedName>
</protein>
<organism evidence="1 2">
    <name type="scientific">Agrococcus pavilionensis RW1</name>
    <dbReference type="NCBI Taxonomy" id="1330458"/>
    <lineage>
        <taxon>Bacteria</taxon>
        <taxon>Bacillati</taxon>
        <taxon>Actinomycetota</taxon>
        <taxon>Actinomycetes</taxon>
        <taxon>Micrococcales</taxon>
        <taxon>Microbacteriaceae</taxon>
        <taxon>Agrococcus</taxon>
    </lineage>
</organism>
<dbReference type="AlphaFoldDB" id="U1L967"/>
<keyword evidence="2" id="KW-1185">Reference proteome</keyword>
<comment type="caution">
    <text evidence="1">The sequence shown here is derived from an EMBL/GenBank/DDBJ whole genome shotgun (WGS) entry which is preliminary data.</text>
</comment>
<accession>U1L967</accession>
<reference evidence="1 2" key="1">
    <citation type="journal article" date="2013" name="Genome Announc.">
        <title>First draft genome sequence from a member of the genus agrococcus, isolated from modern microbialites.</title>
        <authorList>
            <person name="White R.A.III."/>
            <person name="Grassa C.J."/>
            <person name="Suttle C.A."/>
        </authorList>
    </citation>
    <scope>NUCLEOTIDE SEQUENCE [LARGE SCALE GENOMIC DNA]</scope>
    <source>
        <strain evidence="1 2">RW1</strain>
    </source>
</reference>
<gene>
    <name evidence="1" type="ORF">L332_03545</name>
</gene>
<evidence type="ECO:0000313" key="1">
    <source>
        <dbReference type="EMBL" id="ERG63528.1"/>
    </source>
</evidence>
<proteinExistence type="predicted"/>
<evidence type="ECO:0000313" key="2">
    <source>
        <dbReference type="Proteomes" id="UP000016462"/>
    </source>
</evidence>
<dbReference type="EMBL" id="ASHR01000031">
    <property type="protein sequence ID" value="ERG63528.1"/>
    <property type="molecule type" value="Genomic_DNA"/>
</dbReference>
<dbReference type="RefSeq" id="WP_021011275.1">
    <property type="nucleotide sequence ID" value="NZ_ASHR01000031.1"/>
</dbReference>
<name>U1L967_9MICO</name>